<keyword evidence="2" id="KW-1185">Reference proteome</keyword>
<comment type="caution">
    <text evidence="1">The sequence shown here is derived from an EMBL/GenBank/DDBJ whole genome shotgun (WGS) entry which is preliminary data.</text>
</comment>
<evidence type="ECO:0000313" key="1">
    <source>
        <dbReference type="EMBL" id="KAH6921600.1"/>
    </source>
</evidence>
<proteinExistence type="predicted"/>
<dbReference type="EMBL" id="CM023489">
    <property type="protein sequence ID" value="KAH6921600.1"/>
    <property type="molecule type" value="Genomic_DNA"/>
</dbReference>
<sequence length="125" mass="13783">MSQTGCCKSCENSRARPPKGAAAGGSSHWGLPPRLSVGRPCQSLSQQHSEHQRVAAELQDGTNRQNKLLEDLAAETRQQREAAQCQRRLFQAILWQLEGVEPLEYYPPLASMALVVQARSESAKI</sequence>
<evidence type="ECO:0000313" key="2">
    <source>
        <dbReference type="Proteomes" id="UP000821845"/>
    </source>
</evidence>
<protein>
    <submittedName>
        <fullName evidence="1">Uncharacterized protein</fullName>
    </submittedName>
</protein>
<reference evidence="1" key="1">
    <citation type="submission" date="2020-05" db="EMBL/GenBank/DDBJ databases">
        <title>Large-scale comparative analyses of tick genomes elucidate their genetic diversity and vector capacities.</title>
        <authorList>
            <person name="Jia N."/>
            <person name="Wang J."/>
            <person name="Shi W."/>
            <person name="Du L."/>
            <person name="Sun Y."/>
            <person name="Zhan W."/>
            <person name="Jiang J."/>
            <person name="Wang Q."/>
            <person name="Zhang B."/>
            <person name="Ji P."/>
            <person name="Sakyi L.B."/>
            <person name="Cui X."/>
            <person name="Yuan T."/>
            <person name="Jiang B."/>
            <person name="Yang W."/>
            <person name="Lam T.T.-Y."/>
            <person name="Chang Q."/>
            <person name="Ding S."/>
            <person name="Wang X."/>
            <person name="Zhu J."/>
            <person name="Ruan X."/>
            <person name="Zhao L."/>
            <person name="Wei J."/>
            <person name="Que T."/>
            <person name="Du C."/>
            <person name="Cheng J."/>
            <person name="Dai P."/>
            <person name="Han X."/>
            <person name="Huang E."/>
            <person name="Gao Y."/>
            <person name="Liu J."/>
            <person name="Shao H."/>
            <person name="Ye R."/>
            <person name="Li L."/>
            <person name="Wei W."/>
            <person name="Wang X."/>
            <person name="Wang C."/>
            <person name="Yang T."/>
            <person name="Huo Q."/>
            <person name="Li W."/>
            <person name="Guo W."/>
            <person name="Chen H."/>
            <person name="Zhou L."/>
            <person name="Ni X."/>
            <person name="Tian J."/>
            <person name="Zhou Y."/>
            <person name="Sheng Y."/>
            <person name="Liu T."/>
            <person name="Pan Y."/>
            <person name="Xia L."/>
            <person name="Li J."/>
            <person name="Zhao F."/>
            <person name="Cao W."/>
        </authorList>
    </citation>
    <scope>NUCLEOTIDE SEQUENCE</scope>
    <source>
        <strain evidence="1">Hyas-2018</strain>
    </source>
</reference>
<dbReference type="Proteomes" id="UP000821845">
    <property type="component" value="Chromosome 9"/>
</dbReference>
<name>A0ACB7RHI8_HYAAI</name>
<organism evidence="1 2">
    <name type="scientific">Hyalomma asiaticum</name>
    <name type="common">Tick</name>
    <dbReference type="NCBI Taxonomy" id="266040"/>
    <lineage>
        <taxon>Eukaryota</taxon>
        <taxon>Metazoa</taxon>
        <taxon>Ecdysozoa</taxon>
        <taxon>Arthropoda</taxon>
        <taxon>Chelicerata</taxon>
        <taxon>Arachnida</taxon>
        <taxon>Acari</taxon>
        <taxon>Parasitiformes</taxon>
        <taxon>Ixodida</taxon>
        <taxon>Ixodoidea</taxon>
        <taxon>Ixodidae</taxon>
        <taxon>Hyalomminae</taxon>
        <taxon>Hyalomma</taxon>
    </lineage>
</organism>
<gene>
    <name evidence="1" type="ORF">HPB50_003098</name>
</gene>
<accession>A0ACB7RHI8</accession>